<name>A0AAV1T1X3_9STRA</name>
<feature type="region of interest" description="Disordered" evidence="1">
    <location>
        <begin position="36"/>
        <end position="111"/>
    </location>
</feature>
<dbReference type="EMBL" id="CAKLBY020000264">
    <property type="protein sequence ID" value="CAK7941512.1"/>
    <property type="molecule type" value="Genomic_DNA"/>
</dbReference>
<proteinExistence type="predicted"/>
<dbReference type="EMBL" id="CAKLBY020000003">
    <property type="protein sequence ID" value="CAK7891867.1"/>
    <property type="molecule type" value="Genomic_DNA"/>
</dbReference>
<evidence type="ECO:0000256" key="1">
    <source>
        <dbReference type="SAM" id="MobiDB-lite"/>
    </source>
</evidence>
<organism evidence="2 4">
    <name type="scientific">Peronospora matthiolae</name>
    <dbReference type="NCBI Taxonomy" id="2874970"/>
    <lineage>
        <taxon>Eukaryota</taxon>
        <taxon>Sar</taxon>
        <taxon>Stramenopiles</taxon>
        <taxon>Oomycota</taxon>
        <taxon>Peronosporomycetes</taxon>
        <taxon>Peronosporales</taxon>
        <taxon>Peronosporaceae</taxon>
        <taxon>Peronospora</taxon>
    </lineage>
</organism>
<feature type="compositionally biased region" description="Basic and acidic residues" evidence="1">
    <location>
        <begin position="42"/>
        <end position="54"/>
    </location>
</feature>
<protein>
    <submittedName>
        <fullName evidence="2">Uncharacterized protein</fullName>
    </submittedName>
</protein>
<feature type="compositionally biased region" description="Low complexity" evidence="1">
    <location>
        <begin position="91"/>
        <end position="101"/>
    </location>
</feature>
<evidence type="ECO:0000313" key="3">
    <source>
        <dbReference type="EMBL" id="CAK7941512.1"/>
    </source>
</evidence>
<evidence type="ECO:0000313" key="2">
    <source>
        <dbReference type="EMBL" id="CAK7891867.1"/>
    </source>
</evidence>
<gene>
    <name evidence="3" type="ORF">PM001_LOCUS26662</name>
    <name evidence="2" type="ORF">PM001_LOCUS288</name>
</gene>
<comment type="caution">
    <text evidence="2">The sequence shown here is derived from an EMBL/GenBank/DDBJ whole genome shotgun (WGS) entry which is preliminary data.</text>
</comment>
<accession>A0AAV1T1X3</accession>
<dbReference type="Proteomes" id="UP001162060">
    <property type="component" value="Unassembled WGS sequence"/>
</dbReference>
<reference evidence="2" key="1">
    <citation type="submission" date="2024-01" db="EMBL/GenBank/DDBJ databases">
        <authorList>
            <person name="Webb A."/>
        </authorList>
    </citation>
    <scope>NUCLEOTIDE SEQUENCE</scope>
    <source>
        <strain evidence="2">Pm1</strain>
    </source>
</reference>
<sequence length="150" mass="16031">MAFSASCGQPIMLTDPSESFDASPQIFTFKTRGLAGGADSFRSADDPDLGRGEATEIEAGADPSEGGTLLNDPRRRNEERDPDKAARICSSEKLNSSVSESDGTLTGSFWVPVDPSEQVDLEGRVETRVFPLDPEDLADRPVPVDRGLTG</sequence>
<feature type="compositionally biased region" description="Basic and acidic residues" evidence="1">
    <location>
        <begin position="72"/>
        <end position="86"/>
    </location>
</feature>
<evidence type="ECO:0000313" key="4">
    <source>
        <dbReference type="Proteomes" id="UP001162060"/>
    </source>
</evidence>
<dbReference type="AlphaFoldDB" id="A0AAV1T1X3"/>
<feature type="region of interest" description="Disordered" evidence="1">
    <location>
        <begin position="1"/>
        <end position="20"/>
    </location>
</feature>